<reference evidence="3" key="1">
    <citation type="journal article" date="2019" name="Int. J. Syst. Evol. Microbiol.">
        <title>The Global Catalogue of Microorganisms (GCM) 10K type strain sequencing project: providing services to taxonomists for standard genome sequencing and annotation.</title>
        <authorList>
            <consortium name="The Broad Institute Genomics Platform"/>
            <consortium name="The Broad Institute Genome Sequencing Center for Infectious Disease"/>
            <person name="Wu L."/>
            <person name="Ma J."/>
        </authorList>
    </citation>
    <scope>NUCLEOTIDE SEQUENCE [LARGE SCALE GENOMIC DNA]</scope>
    <source>
        <strain evidence="3">KCTC 42423</strain>
    </source>
</reference>
<feature type="compositionally biased region" description="Basic and acidic residues" evidence="1">
    <location>
        <begin position="30"/>
        <end position="44"/>
    </location>
</feature>
<feature type="region of interest" description="Disordered" evidence="1">
    <location>
        <begin position="1"/>
        <end position="44"/>
    </location>
</feature>
<dbReference type="Proteomes" id="UP001597459">
    <property type="component" value="Unassembled WGS sequence"/>
</dbReference>
<keyword evidence="3" id="KW-1185">Reference proteome</keyword>
<gene>
    <name evidence="2" type="ORF">ACFSTE_10970</name>
</gene>
<evidence type="ECO:0000313" key="3">
    <source>
        <dbReference type="Proteomes" id="UP001597459"/>
    </source>
</evidence>
<name>A0ABW5N954_9FLAO</name>
<evidence type="ECO:0000313" key="2">
    <source>
        <dbReference type="EMBL" id="MFD2591346.1"/>
    </source>
</evidence>
<dbReference type="EMBL" id="JBHULX010000021">
    <property type="protein sequence ID" value="MFD2591346.1"/>
    <property type="molecule type" value="Genomic_DNA"/>
</dbReference>
<protein>
    <submittedName>
        <fullName evidence="2">Uncharacterized protein</fullName>
    </submittedName>
</protein>
<evidence type="ECO:0000256" key="1">
    <source>
        <dbReference type="SAM" id="MobiDB-lite"/>
    </source>
</evidence>
<sequence>MVLKDKSNENRGLADFLPEANGNLENLITKQEREASQDTRKINK</sequence>
<dbReference type="RefSeq" id="WP_303246380.1">
    <property type="nucleotide sequence ID" value="NZ_JBHSJV010000001.1"/>
</dbReference>
<accession>A0ABW5N954</accession>
<organism evidence="2 3">
    <name type="scientific">Aquimarina hainanensis</name>
    <dbReference type="NCBI Taxonomy" id="1578017"/>
    <lineage>
        <taxon>Bacteria</taxon>
        <taxon>Pseudomonadati</taxon>
        <taxon>Bacteroidota</taxon>
        <taxon>Flavobacteriia</taxon>
        <taxon>Flavobacteriales</taxon>
        <taxon>Flavobacteriaceae</taxon>
        <taxon>Aquimarina</taxon>
    </lineage>
</organism>
<comment type="caution">
    <text evidence="2">The sequence shown here is derived from an EMBL/GenBank/DDBJ whole genome shotgun (WGS) entry which is preliminary data.</text>
</comment>
<proteinExistence type="predicted"/>